<comment type="caution">
    <text evidence="1">The sequence shown here is derived from an EMBL/GenBank/DDBJ whole genome shotgun (WGS) entry which is preliminary data.</text>
</comment>
<dbReference type="EMBL" id="BMAO01024237">
    <property type="protein sequence ID" value="GFQ93988.1"/>
    <property type="molecule type" value="Genomic_DNA"/>
</dbReference>
<accession>A0A8X6H0X0</accession>
<organism evidence="1 2">
    <name type="scientific">Trichonephila clavata</name>
    <name type="common">Joro spider</name>
    <name type="synonym">Nephila clavata</name>
    <dbReference type="NCBI Taxonomy" id="2740835"/>
    <lineage>
        <taxon>Eukaryota</taxon>
        <taxon>Metazoa</taxon>
        <taxon>Ecdysozoa</taxon>
        <taxon>Arthropoda</taxon>
        <taxon>Chelicerata</taxon>
        <taxon>Arachnida</taxon>
        <taxon>Araneae</taxon>
        <taxon>Araneomorphae</taxon>
        <taxon>Entelegynae</taxon>
        <taxon>Araneoidea</taxon>
        <taxon>Nephilidae</taxon>
        <taxon>Trichonephila</taxon>
    </lineage>
</organism>
<dbReference type="AlphaFoldDB" id="A0A8X6H0X0"/>
<proteinExistence type="predicted"/>
<evidence type="ECO:0000313" key="1">
    <source>
        <dbReference type="EMBL" id="GFQ93988.1"/>
    </source>
</evidence>
<reference evidence="1" key="1">
    <citation type="submission" date="2020-07" db="EMBL/GenBank/DDBJ databases">
        <title>Multicomponent nature underlies the extraordinary mechanical properties of spider dragline silk.</title>
        <authorList>
            <person name="Kono N."/>
            <person name="Nakamura H."/>
            <person name="Mori M."/>
            <person name="Yoshida Y."/>
            <person name="Ohtoshi R."/>
            <person name="Malay A.D."/>
            <person name="Moran D.A.P."/>
            <person name="Tomita M."/>
            <person name="Numata K."/>
            <person name="Arakawa K."/>
        </authorList>
    </citation>
    <scope>NUCLEOTIDE SEQUENCE</scope>
</reference>
<name>A0A8X6H0X0_TRICU</name>
<keyword evidence="2" id="KW-1185">Reference proteome</keyword>
<protein>
    <submittedName>
        <fullName evidence="1">Uncharacterized protein</fullName>
    </submittedName>
</protein>
<gene>
    <name evidence="1" type="ORF">TNCT_716281</name>
</gene>
<evidence type="ECO:0000313" key="2">
    <source>
        <dbReference type="Proteomes" id="UP000887116"/>
    </source>
</evidence>
<sequence>MSVVWGMSEVSARMFCENDVMWYDENVNLSPLKNLSVNWHHMNTRNHQESANRILRLLHKNKMAASSSSSVCSSKIFIN</sequence>
<dbReference type="Proteomes" id="UP000887116">
    <property type="component" value="Unassembled WGS sequence"/>
</dbReference>